<comment type="caution">
    <text evidence="2">The sequence shown here is derived from an EMBL/GenBank/DDBJ whole genome shotgun (WGS) entry which is preliminary data.</text>
</comment>
<gene>
    <name evidence="2" type="ORF">D9Q98_002502</name>
</gene>
<dbReference type="EMBL" id="SIDB01000003">
    <property type="protein sequence ID" value="KAI3434424.1"/>
    <property type="molecule type" value="Genomic_DNA"/>
</dbReference>
<protein>
    <submittedName>
        <fullName evidence="2">Uncharacterized protein</fullName>
    </submittedName>
</protein>
<dbReference type="OrthoDB" id="514638at2759"/>
<keyword evidence="3" id="KW-1185">Reference proteome</keyword>
<dbReference type="Pfam" id="PF05794">
    <property type="entry name" value="Tcp11"/>
    <property type="match status" value="1"/>
</dbReference>
<accession>A0A9D4YZC0</accession>
<sequence length="116" mass="12449">MGDAVAPQPRIHRLDEAVVNRIAAVEVIQRPASALKEMSENSLGLIAAACLPLPETLRLDSSRLHAAQGEFQRLQVMAACLLLCRQGAAAAGLVSAAQRSIGWCLPCLDLRMQLHI</sequence>
<evidence type="ECO:0000313" key="2">
    <source>
        <dbReference type="EMBL" id="KAI3434424.1"/>
    </source>
</evidence>
<reference evidence="2" key="1">
    <citation type="journal article" date="2019" name="Plant J.">
        <title>Chlorella vulgaris genome assembly and annotation reveals the molecular basis for metabolic acclimation to high light conditions.</title>
        <authorList>
            <person name="Cecchin M."/>
            <person name="Marcolungo L."/>
            <person name="Rossato M."/>
            <person name="Girolomoni L."/>
            <person name="Cosentino E."/>
            <person name="Cuine S."/>
            <person name="Li-Beisson Y."/>
            <person name="Delledonne M."/>
            <person name="Ballottari M."/>
        </authorList>
    </citation>
    <scope>NUCLEOTIDE SEQUENCE</scope>
    <source>
        <strain evidence="2">211/11P</strain>
    </source>
</reference>
<dbReference type="InterPro" id="IPR036890">
    <property type="entry name" value="HATPase_C_sf"/>
</dbReference>
<dbReference type="InterPro" id="IPR008862">
    <property type="entry name" value="Tcp11"/>
</dbReference>
<proteinExistence type="inferred from homology"/>
<dbReference type="AlphaFoldDB" id="A0A9D4YZC0"/>
<reference evidence="2" key="2">
    <citation type="submission" date="2020-11" db="EMBL/GenBank/DDBJ databases">
        <authorList>
            <person name="Cecchin M."/>
            <person name="Marcolungo L."/>
            <person name="Rossato M."/>
            <person name="Girolomoni L."/>
            <person name="Cosentino E."/>
            <person name="Cuine S."/>
            <person name="Li-Beisson Y."/>
            <person name="Delledonne M."/>
            <person name="Ballottari M."/>
        </authorList>
    </citation>
    <scope>NUCLEOTIDE SEQUENCE</scope>
    <source>
        <strain evidence="2">211/11P</strain>
        <tissue evidence="2">Whole cell</tissue>
    </source>
</reference>
<comment type="similarity">
    <text evidence="1">Belongs to the TCP11 family.</text>
</comment>
<dbReference type="Gene3D" id="3.30.565.10">
    <property type="entry name" value="Histidine kinase-like ATPase, C-terminal domain"/>
    <property type="match status" value="1"/>
</dbReference>
<evidence type="ECO:0000256" key="1">
    <source>
        <dbReference type="ARBA" id="ARBA00010954"/>
    </source>
</evidence>
<name>A0A9D4YZC0_CHLVU</name>
<organism evidence="2 3">
    <name type="scientific">Chlorella vulgaris</name>
    <name type="common">Green alga</name>
    <dbReference type="NCBI Taxonomy" id="3077"/>
    <lineage>
        <taxon>Eukaryota</taxon>
        <taxon>Viridiplantae</taxon>
        <taxon>Chlorophyta</taxon>
        <taxon>core chlorophytes</taxon>
        <taxon>Trebouxiophyceae</taxon>
        <taxon>Chlorellales</taxon>
        <taxon>Chlorellaceae</taxon>
        <taxon>Chlorella clade</taxon>
        <taxon>Chlorella</taxon>
    </lineage>
</organism>
<dbReference type="Proteomes" id="UP001055712">
    <property type="component" value="Unassembled WGS sequence"/>
</dbReference>
<evidence type="ECO:0000313" key="3">
    <source>
        <dbReference type="Proteomes" id="UP001055712"/>
    </source>
</evidence>